<comment type="subcellular location">
    <subcellularLocation>
        <location evidence="11">Cell membrane</location>
        <topology evidence="11">Multi-pass membrane protein</topology>
    </subcellularLocation>
    <subcellularLocation>
        <location evidence="2">Cell membrane</location>
        <topology evidence="2">Peripheral membrane protein</topology>
    </subcellularLocation>
    <subcellularLocation>
        <location evidence="1">Membrane</location>
        <topology evidence="1">Multi-pass membrane protein</topology>
    </subcellularLocation>
</comment>
<dbReference type="InterPro" id="IPR013563">
    <property type="entry name" value="Oligopep_ABC_C"/>
</dbReference>
<evidence type="ECO:0000259" key="13">
    <source>
        <dbReference type="PROSITE" id="PS50928"/>
    </source>
</evidence>
<evidence type="ECO:0000256" key="3">
    <source>
        <dbReference type="ARBA" id="ARBA00005417"/>
    </source>
</evidence>
<dbReference type="Gene3D" id="1.10.3720.10">
    <property type="entry name" value="MetI-like"/>
    <property type="match status" value="1"/>
</dbReference>
<keyword evidence="9 11" id="KW-1133">Transmembrane helix</keyword>
<keyword evidence="15" id="KW-1185">Reference proteome</keyword>
<evidence type="ECO:0000313" key="14">
    <source>
        <dbReference type="EMBL" id="PZF84740.1"/>
    </source>
</evidence>
<dbReference type="Pfam" id="PF08352">
    <property type="entry name" value="oligo_HPY"/>
    <property type="match status" value="1"/>
</dbReference>
<evidence type="ECO:0000256" key="11">
    <source>
        <dbReference type="RuleBase" id="RU363032"/>
    </source>
</evidence>
<dbReference type="InterPro" id="IPR027417">
    <property type="entry name" value="P-loop_NTPase"/>
</dbReference>
<evidence type="ECO:0000256" key="9">
    <source>
        <dbReference type="ARBA" id="ARBA00022989"/>
    </source>
</evidence>
<reference evidence="14 15" key="1">
    <citation type="submission" date="2018-01" db="EMBL/GenBank/DDBJ databases">
        <title>Draft genome sequence of Jiangella sp. GTF31.</title>
        <authorList>
            <person name="Sahin N."/>
            <person name="Ay H."/>
            <person name="Saygin H."/>
        </authorList>
    </citation>
    <scope>NUCLEOTIDE SEQUENCE [LARGE SCALE GENOMIC DNA]</scope>
    <source>
        <strain evidence="14 15">GTF31</strain>
    </source>
</reference>
<dbReference type="InterPro" id="IPR050388">
    <property type="entry name" value="ABC_Ni/Peptide_Import"/>
</dbReference>
<keyword evidence="8 14" id="KW-0067">ATP-binding</keyword>
<evidence type="ECO:0000259" key="12">
    <source>
        <dbReference type="PROSITE" id="PS50893"/>
    </source>
</evidence>
<evidence type="ECO:0000256" key="1">
    <source>
        <dbReference type="ARBA" id="ARBA00004141"/>
    </source>
</evidence>
<evidence type="ECO:0000256" key="5">
    <source>
        <dbReference type="ARBA" id="ARBA00022475"/>
    </source>
</evidence>
<feature type="transmembrane region" description="Helical" evidence="11">
    <location>
        <begin position="136"/>
        <end position="162"/>
    </location>
</feature>
<dbReference type="Gene3D" id="3.40.50.300">
    <property type="entry name" value="P-loop containing nucleotide triphosphate hydrolases"/>
    <property type="match status" value="1"/>
</dbReference>
<keyword evidence="10 11" id="KW-0472">Membrane</keyword>
<feature type="domain" description="ABC transporter" evidence="12">
    <location>
        <begin position="331"/>
        <end position="583"/>
    </location>
</feature>
<comment type="similarity">
    <text evidence="11">Belongs to the binding-protein-dependent transport system permease family.</text>
</comment>
<comment type="caution">
    <text evidence="14">The sequence shown here is derived from an EMBL/GenBank/DDBJ whole genome shotgun (WGS) entry which is preliminary data.</text>
</comment>
<dbReference type="GO" id="GO:0016887">
    <property type="term" value="F:ATP hydrolysis activity"/>
    <property type="evidence" value="ECO:0007669"/>
    <property type="project" value="InterPro"/>
</dbReference>
<name>A0A2W2BHH3_9ACTN</name>
<feature type="transmembrane region" description="Helical" evidence="11">
    <location>
        <begin position="265"/>
        <end position="286"/>
    </location>
</feature>
<keyword evidence="7" id="KW-0547">Nucleotide-binding</keyword>
<dbReference type="InterPro" id="IPR017871">
    <property type="entry name" value="ABC_transporter-like_CS"/>
</dbReference>
<dbReference type="PROSITE" id="PS00211">
    <property type="entry name" value="ABC_TRANSPORTER_1"/>
    <property type="match status" value="1"/>
</dbReference>
<dbReference type="InterPro" id="IPR000515">
    <property type="entry name" value="MetI-like"/>
</dbReference>
<dbReference type="FunFam" id="3.40.50.300:FF:000016">
    <property type="entry name" value="Oligopeptide ABC transporter ATP-binding component"/>
    <property type="match status" value="1"/>
</dbReference>
<dbReference type="GO" id="GO:0005886">
    <property type="term" value="C:plasma membrane"/>
    <property type="evidence" value="ECO:0007669"/>
    <property type="project" value="UniProtKB-SubCell"/>
</dbReference>
<dbReference type="RefSeq" id="WP_111254080.1">
    <property type="nucleotide sequence ID" value="NZ_POTW01000013.1"/>
</dbReference>
<comment type="similarity">
    <text evidence="3">Belongs to the ABC transporter superfamily.</text>
</comment>
<dbReference type="InterPro" id="IPR003439">
    <property type="entry name" value="ABC_transporter-like_ATP-bd"/>
</dbReference>
<evidence type="ECO:0000256" key="2">
    <source>
        <dbReference type="ARBA" id="ARBA00004202"/>
    </source>
</evidence>
<keyword evidence="4 11" id="KW-0813">Transport</keyword>
<dbReference type="Proteomes" id="UP000248764">
    <property type="component" value="Unassembled WGS sequence"/>
</dbReference>
<evidence type="ECO:0000256" key="7">
    <source>
        <dbReference type="ARBA" id="ARBA00022741"/>
    </source>
</evidence>
<feature type="transmembrane region" description="Helical" evidence="11">
    <location>
        <begin position="222"/>
        <end position="245"/>
    </location>
</feature>
<dbReference type="PROSITE" id="PS50928">
    <property type="entry name" value="ABC_TM1"/>
    <property type="match status" value="1"/>
</dbReference>
<dbReference type="SMART" id="SM00382">
    <property type="entry name" value="AAA"/>
    <property type="match status" value="1"/>
</dbReference>
<evidence type="ECO:0000256" key="4">
    <source>
        <dbReference type="ARBA" id="ARBA00022448"/>
    </source>
</evidence>
<feature type="transmembrane region" description="Helical" evidence="11">
    <location>
        <begin position="40"/>
        <end position="62"/>
    </location>
</feature>
<evidence type="ECO:0000256" key="10">
    <source>
        <dbReference type="ARBA" id="ARBA00023136"/>
    </source>
</evidence>
<dbReference type="GO" id="GO:0015833">
    <property type="term" value="P:peptide transport"/>
    <property type="evidence" value="ECO:0007669"/>
    <property type="project" value="InterPro"/>
</dbReference>
<dbReference type="InterPro" id="IPR003593">
    <property type="entry name" value="AAA+_ATPase"/>
</dbReference>
<dbReference type="GO" id="GO:0055085">
    <property type="term" value="P:transmembrane transport"/>
    <property type="evidence" value="ECO:0007669"/>
    <property type="project" value="InterPro"/>
</dbReference>
<keyword evidence="6 11" id="KW-0812">Transmembrane</keyword>
<evidence type="ECO:0000256" key="8">
    <source>
        <dbReference type="ARBA" id="ARBA00022840"/>
    </source>
</evidence>
<dbReference type="SUPFAM" id="SSF161098">
    <property type="entry name" value="MetI-like"/>
    <property type="match status" value="1"/>
</dbReference>
<feature type="domain" description="ABC transmembrane type-1" evidence="13">
    <location>
        <begin position="97"/>
        <end position="290"/>
    </location>
</feature>
<dbReference type="CDD" id="cd03257">
    <property type="entry name" value="ABC_NikE_OppD_transporters"/>
    <property type="match status" value="1"/>
</dbReference>
<feature type="transmembrane region" description="Helical" evidence="11">
    <location>
        <begin position="105"/>
        <end position="129"/>
    </location>
</feature>
<dbReference type="SUPFAM" id="SSF52540">
    <property type="entry name" value="P-loop containing nucleoside triphosphate hydrolases"/>
    <property type="match status" value="1"/>
</dbReference>
<gene>
    <name evidence="14" type="ORF">C1I92_07695</name>
</gene>
<dbReference type="NCBIfam" id="TIGR01727">
    <property type="entry name" value="oligo_HPY"/>
    <property type="match status" value="1"/>
</dbReference>
<dbReference type="PROSITE" id="PS50893">
    <property type="entry name" value="ABC_TRANSPORTER_2"/>
    <property type="match status" value="1"/>
</dbReference>
<organism evidence="14 15">
    <name type="scientific">Jiangella anatolica</name>
    <dbReference type="NCBI Taxonomy" id="2670374"/>
    <lineage>
        <taxon>Bacteria</taxon>
        <taxon>Bacillati</taxon>
        <taxon>Actinomycetota</taxon>
        <taxon>Actinomycetes</taxon>
        <taxon>Jiangellales</taxon>
        <taxon>Jiangellaceae</taxon>
        <taxon>Jiangella</taxon>
    </lineage>
</organism>
<protein>
    <submittedName>
        <fullName evidence="14">Peptide ABC transporter ATP-binding protein</fullName>
    </submittedName>
</protein>
<dbReference type="Pfam" id="PF00005">
    <property type="entry name" value="ABC_tran"/>
    <property type="match status" value="1"/>
</dbReference>
<proteinExistence type="inferred from homology"/>
<dbReference type="InterPro" id="IPR035906">
    <property type="entry name" value="MetI-like_sf"/>
</dbReference>
<evidence type="ECO:0000313" key="15">
    <source>
        <dbReference type="Proteomes" id="UP000248764"/>
    </source>
</evidence>
<keyword evidence="5" id="KW-1003">Cell membrane</keyword>
<dbReference type="PANTHER" id="PTHR43297">
    <property type="entry name" value="OLIGOPEPTIDE TRANSPORT ATP-BINDING PROTEIN APPD"/>
    <property type="match status" value="1"/>
</dbReference>
<dbReference type="CDD" id="cd06261">
    <property type="entry name" value="TM_PBP2"/>
    <property type="match status" value="1"/>
</dbReference>
<sequence>MQVFTGVERPESLSRWRSGVRGRRWAAGLGRWGQALRSPLGLVAATLLGLVLLLAIVGPILWGERADAIDTNALSQGSSSEHWLGTDSLGRDIFYRVLVATRLSVALALLATAIGVAAGVLLGAAPWLLGRRAGRFAVATINVAVAFPALLLVLFFAVIFGVGIRGAVLAVGLGMAPYYARVTSTLVAGVSGRDFVAAARTVGLGRTRILLRHILPNIGEPLIVNATLGAGGALLAFAGLSFLGLGVQAPSYDWGLLLNEGLNGIYVSPAGALAPGVTIVLAGLAFNLTGEVVAKKVGLRTANVRTAYSPVPPATGDEAPAAGRPDPSPVLEVEDLHVTVTGPAGPVTPVRGVSFAIGRGEAVGLVGESGSGKSLTALAVAQLIEAPGRVDARRLEFQGTDLVHTRGRAKGIGRLLGTSLGVVFQDPTTSLNPTMRIGRQLGEVVRRHLGKGWGEARARAVDRLRAARVPAPERRAHQYPHEFSGGMRQRAMIAMAMMGDPALIVADEPTTALDVTVQRQVLRLLQEIRAENHVAVLLISHDITVVGQVCDRVLVMYAGRVVEDLPSSELRTAARHPYTRALLAAVPGMKADRDRPLTIIPGRPVDPAHFPPGCAFADRCPLADDHCRAVDPALTDDGSGRRVACWHAGEPLPVVTEEDSVGVGEAS</sequence>
<accession>A0A2W2BHH3</accession>
<dbReference type="EMBL" id="POTW01000013">
    <property type="protein sequence ID" value="PZF84740.1"/>
    <property type="molecule type" value="Genomic_DNA"/>
</dbReference>
<dbReference type="AlphaFoldDB" id="A0A2W2BHH3"/>
<evidence type="ECO:0000256" key="6">
    <source>
        <dbReference type="ARBA" id="ARBA00022692"/>
    </source>
</evidence>
<dbReference type="Pfam" id="PF00528">
    <property type="entry name" value="BPD_transp_1"/>
    <property type="match status" value="1"/>
</dbReference>
<dbReference type="PANTHER" id="PTHR43297:SF2">
    <property type="entry name" value="DIPEPTIDE TRANSPORT ATP-BINDING PROTEIN DPPD"/>
    <property type="match status" value="1"/>
</dbReference>
<dbReference type="GO" id="GO:0005524">
    <property type="term" value="F:ATP binding"/>
    <property type="evidence" value="ECO:0007669"/>
    <property type="project" value="UniProtKB-KW"/>
</dbReference>